<protein>
    <recommendedName>
        <fullName evidence="1">Gp5/Type VI secretion system Vgr protein OB-fold domain-containing protein</fullName>
    </recommendedName>
</protein>
<organism evidence="2 3">
    <name type="scientific">Nostoc minutum NIES-26</name>
    <dbReference type="NCBI Taxonomy" id="1844469"/>
    <lineage>
        <taxon>Bacteria</taxon>
        <taxon>Bacillati</taxon>
        <taxon>Cyanobacteriota</taxon>
        <taxon>Cyanophyceae</taxon>
        <taxon>Nostocales</taxon>
        <taxon>Nostocaceae</taxon>
        <taxon>Nostoc</taxon>
    </lineage>
</organism>
<dbReference type="Proteomes" id="UP000252107">
    <property type="component" value="Unassembled WGS sequence"/>
</dbReference>
<dbReference type="EMBL" id="LXQD01000293">
    <property type="protein sequence ID" value="RCJ29434.1"/>
    <property type="molecule type" value="Genomic_DNA"/>
</dbReference>
<accession>A0A367R1K7</accession>
<name>A0A367R1K7_9NOSO</name>
<proteinExistence type="predicted"/>
<comment type="caution">
    <text evidence="2">The sequence shown here is derived from an EMBL/GenBank/DDBJ whole genome shotgun (WGS) entry which is preliminary data.</text>
</comment>
<dbReference type="Pfam" id="PF04717">
    <property type="entry name" value="Phage_base_V"/>
    <property type="match status" value="1"/>
</dbReference>
<dbReference type="InterPro" id="IPR037026">
    <property type="entry name" value="Vgr_OB-fold_dom_sf"/>
</dbReference>
<sequence>MTNPDIPSNAANAKHTKRFYGKYRGIVTNPIDAKFLGRVQALVTVGGTPINVLAEACTPFAGPGVGFYAIPPTGAGVWIEFEEGDLNKAIWTGCWWKPGEVQLMFTPEPAQPNTLVLRTPTTRFKLDYLTGIAILESLLPPATPGTPNQIKITPAGIEIKYLNSSIRIGPTGIVQA</sequence>
<dbReference type="AlphaFoldDB" id="A0A367R1K7"/>
<dbReference type="Gene3D" id="2.40.50.230">
    <property type="entry name" value="Gp5 N-terminal domain"/>
    <property type="match status" value="1"/>
</dbReference>
<gene>
    <name evidence="2" type="ORF">A6770_22140</name>
</gene>
<reference evidence="2" key="1">
    <citation type="submission" date="2016-04" db="EMBL/GenBank/DDBJ databases">
        <authorList>
            <person name="Tabuchi Yagui T.R."/>
        </authorList>
    </citation>
    <scope>NUCLEOTIDE SEQUENCE [LARGE SCALE GENOMIC DNA]</scope>
    <source>
        <strain evidence="2">NIES-26</strain>
    </source>
</reference>
<evidence type="ECO:0000313" key="3">
    <source>
        <dbReference type="Proteomes" id="UP000252107"/>
    </source>
</evidence>
<feature type="domain" description="Gp5/Type VI secretion system Vgr protein OB-fold" evidence="1">
    <location>
        <begin position="23"/>
        <end position="96"/>
    </location>
</feature>
<evidence type="ECO:0000259" key="1">
    <source>
        <dbReference type="Pfam" id="PF04717"/>
    </source>
</evidence>
<dbReference type="SUPFAM" id="SSF69255">
    <property type="entry name" value="gp5 N-terminal domain-like"/>
    <property type="match status" value="1"/>
</dbReference>
<keyword evidence="3" id="KW-1185">Reference proteome</keyword>
<evidence type="ECO:0000313" key="2">
    <source>
        <dbReference type="EMBL" id="RCJ29434.1"/>
    </source>
</evidence>
<dbReference type="InterPro" id="IPR006531">
    <property type="entry name" value="Gp5/Vgr_OB"/>
</dbReference>